<dbReference type="OrthoDB" id="2888337at2759"/>
<dbReference type="EMBL" id="MU151158">
    <property type="protein sequence ID" value="KAF9448524.1"/>
    <property type="molecule type" value="Genomic_DNA"/>
</dbReference>
<gene>
    <name evidence="1" type="ORF">P691DRAFT_669272</name>
</gene>
<protein>
    <submittedName>
        <fullName evidence="1">Uncharacterized protein</fullName>
    </submittedName>
</protein>
<organism evidence="1 2">
    <name type="scientific">Macrolepiota fuliginosa MF-IS2</name>
    <dbReference type="NCBI Taxonomy" id="1400762"/>
    <lineage>
        <taxon>Eukaryota</taxon>
        <taxon>Fungi</taxon>
        <taxon>Dikarya</taxon>
        <taxon>Basidiomycota</taxon>
        <taxon>Agaricomycotina</taxon>
        <taxon>Agaricomycetes</taxon>
        <taxon>Agaricomycetidae</taxon>
        <taxon>Agaricales</taxon>
        <taxon>Agaricineae</taxon>
        <taxon>Agaricaceae</taxon>
        <taxon>Macrolepiota</taxon>
    </lineage>
</organism>
<sequence>VGNVPKPSTCGNSGTLPAGGWIANKRCGYVMGTAIAGQRFDVESTDSTNYHYGRYRGTGGNFCTWLVPSALDLNTQVSGIASSCSTTTASSMCDRNSFGRDFDAPPHQGDGAIIVPLNLAGCPGFYNYFVDSNFQTGAFQDQVPFNMGLTTSGGYRYTTRDGVASMVRATVAEYGQVLWFFVPRSCIASQLPAVLNNDGGDGC</sequence>
<proteinExistence type="predicted"/>
<evidence type="ECO:0000313" key="1">
    <source>
        <dbReference type="EMBL" id="KAF9448524.1"/>
    </source>
</evidence>
<reference evidence="1" key="1">
    <citation type="submission" date="2020-11" db="EMBL/GenBank/DDBJ databases">
        <authorList>
            <consortium name="DOE Joint Genome Institute"/>
            <person name="Ahrendt S."/>
            <person name="Riley R."/>
            <person name="Andreopoulos W."/>
            <person name="Labutti K."/>
            <person name="Pangilinan J."/>
            <person name="Ruiz-Duenas F.J."/>
            <person name="Barrasa J.M."/>
            <person name="Sanchez-Garcia M."/>
            <person name="Camarero S."/>
            <person name="Miyauchi S."/>
            <person name="Serrano A."/>
            <person name="Linde D."/>
            <person name="Babiker R."/>
            <person name="Drula E."/>
            <person name="Ayuso-Fernandez I."/>
            <person name="Pacheco R."/>
            <person name="Padilla G."/>
            <person name="Ferreira P."/>
            <person name="Barriuso J."/>
            <person name="Kellner H."/>
            <person name="Castanera R."/>
            <person name="Alfaro M."/>
            <person name="Ramirez L."/>
            <person name="Pisabarro A.G."/>
            <person name="Kuo A."/>
            <person name="Tritt A."/>
            <person name="Lipzen A."/>
            <person name="He G."/>
            <person name="Yan M."/>
            <person name="Ng V."/>
            <person name="Cullen D."/>
            <person name="Martin F."/>
            <person name="Rosso M.-N."/>
            <person name="Henrissat B."/>
            <person name="Hibbett D."/>
            <person name="Martinez A.T."/>
            <person name="Grigoriev I.V."/>
        </authorList>
    </citation>
    <scope>NUCLEOTIDE SEQUENCE</scope>
    <source>
        <strain evidence="1">MF-IS2</strain>
    </source>
</reference>
<dbReference type="AlphaFoldDB" id="A0A9P6C4L7"/>
<name>A0A9P6C4L7_9AGAR</name>
<feature type="non-terminal residue" evidence="1">
    <location>
        <position position="1"/>
    </location>
</feature>
<keyword evidence="2" id="KW-1185">Reference proteome</keyword>
<comment type="caution">
    <text evidence="1">The sequence shown here is derived from an EMBL/GenBank/DDBJ whole genome shotgun (WGS) entry which is preliminary data.</text>
</comment>
<evidence type="ECO:0000313" key="2">
    <source>
        <dbReference type="Proteomes" id="UP000807342"/>
    </source>
</evidence>
<accession>A0A9P6C4L7</accession>
<dbReference type="Proteomes" id="UP000807342">
    <property type="component" value="Unassembled WGS sequence"/>
</dbReference>